<organism evidence="1 2">
    <name type="scientific">Lysinibacillus xylanilyticus</name>
    <dbReference type="NCBI Taxonomy" id="582475"/>
    <lineage>
        <taxon>Bacteria</taxon>
        <taxon>Bacillati</taxon>
        <taxon>Bacillota</taxon>
        <taxon>Bacilli</taxon>
        <taxon>Bacillales</taxon>
        <taxon>Bacillaceae</taxon>
        <taxon>Lysinibacillus</taxon>
    </lineage>
</organism>
<name>A0A2M9QAU1_9BACI</name>
<proteinExistence type="predicted"/>
<comment type="caution">
    <text evidence="1">The sequence shown here is derived from an EMBL/GenBank/DDBJ whole genome shotgun (WGS) entry which is preliminary data.</text>
</comment>
<evidence type="ECO:0008006" key="3">
    <source>
        <dbReference type="Google" id="ProtNLM"/>
    </source>
</evidence>
<evidence type="ECO:0000313" key="1">
    <source>
        <dbReference type="EMBL" id="PJO45196.1"/>
    </source>
</evidence>
<evidence type="ECO:0000313" key="2">
    <source>
        <dbReference type="Proteomes" id="UP000232101"/>
    </source>
</evidence>
<sequence>MFIHDTVTDFTDNYLPTIDYLKNYYEKHASHFEEYFQYHCHNVDKKMKMAIPKHQEKISALIEMKDKMPKLISDIARDYEQMYDITFTKDVHLIIGLYGSNAFTYRQIIPEIAFCLEKLSPQDRHLQIIIAHEFGHALHHLLSEKSGVDWAMIDWESPFTWLLQEGIATYFSTKVVSARKDEYFAFEEDIDWITFATNNKQIIIEAFLSDLTSLDVRAVYLEWFSINGGKQFGINRLAYFIAYEFIQSCLQELSELDVITLWRNVNFQDIIYQQLVEIAKKDI</sequence>
<protein>
    <recommendedName>
        <fullName evidence="3">Aminopeptidase</fullName>
    </recommendedName>
</protein>
<gene>
    <name evidence="1" type="ORF">CWD94_03990</name>
</gene>
<dbReference type="Proteomes" id="UP000232101">
    <property type="component" value="Unassembled WGS sequence"/>
</dbReference>
<reference evidence="1 2" key="1">
    <citation type="submission" date="2017-11" db="EMBL/GenBank/DDBJ databases">
        <title>Bacterial isolate from king chilli rhizosphere.</title>
        <authorList>
            <person name="Takhelmayum P."/>
            <person name="Sarangthem I."/>
        </authorList>
    </citation>
    <scope>NUCLEOTIDE SEQUENCE [LARGE SCALE GENOMIC DNA]</scope>
    <source>
        <strain evidence="2">t26</strain>
    </source>
</reference>
<dbReference type="EMBL" id="PHQY01000321">
    <property type="protein sequence ID" value="PJO45196.1"/>
    <property type="molecule type" value="Genomic_DNA"/>
</dbReference>
<dbReference type="RefSeq" id="WP_100542137.1">
    <property type="nucleotide sequence ID" value="NZ_PHQY01000321.1"/>
</dbReference>
<dbReference type="AlphaFoldDB" id="A0A2M9QAU1"/>
<accession>A0A2M9QAU1</accession>